<name>A0A561BUJ3_9ACTN</name>
<evidence type="ECO:0000313" key="3">
    <source>
        <dbReference type="Proteomes" id="UP000318380"/>
    </source>
</evidence>
<dbReference type="InterPro" id="IPR036390">
    <property type="entry name" value="WH_DNA-bd_sf"/>
</dbReference>
<dbReference type="InterPro" id="IPR039422">
    <property type="entry name" value="MarR/SlyA-like"/>
</dbReference>
<evidence type="ECO:0000313" key="2">
    <source>
        <dbReference type="EMBL" id="TWD82452.1"/>
    </source>
</evidence>
<proteinExistence type="predicted"/>
<evidence type="ECO:0000259" key="1">
    <source>
        <dbReference type="PROSITE" id="PS50995"/>
    </source>
</evidence>
<dbReference type="Pfam" id="PF01047">
    <property type="entry name" value="MarR"/>
    <property type="match status" value="1"/>
</dbReference>
<keyword evidence="3" id="KW-1185">Reference proteome</keyword>
<dbReference type="PANTHER" id="PTHR33164:SF43">
    <property type="entry name" value="HTH-TYPE TRANSCRIPTIONAL REPRESSOR YETL"/>
    <property type="match status" value="1"/>
</dbReference>
<reference evidence="2 3" key="1">
    <citation type="submission" date="2019-06" db="EMBL/GenBank/DDBJ databases">
        <title>Sequencing the genomes of 1000 actinobacteria strains.</title>
        <authorList>
            <person name="Klenk H.-P."/>
        </authorList>
    </citation>
    <scope>NUCLEOTIDE SEQUENCE [LARGE SCALE GENOMIC DNA]</scope>
    <source>
        <strain evidence="2 3">DSM 24683</strain>
    </source>
</reference>
<dbReference type="SUPFAM" id="SSF46785">
    <property type="entry name" value="Winged helix' DNA-binding domain"/>
    <property type="match status" value="1"/>
</dbReference>
<protein>
    <submittedName>
        <fullName evidence="2">MarR family transcriptional regulator</fullName>
    </submittedName>
</protein>
<accession>A0A561BUJ3</accession>
<dbReference type="InterPro" id="IPR036388">
    <property type="entry name" value="WH-like_DNA-bd_sf"/>
</dbReference>
<sequence>MLNRLFAVSILMADDMARGLAARGLTRARATALWEIARHGPLNQRQLADRLQVTPRNVTTLVDALEQSGFVVRTAHADDRRALLVKPTRKGSAAARRMDAESDRLAEDLFGDLPAADVATVDRVLAQLEQRLSTS</sequence>
<gene>
    <name evidence="2" type="ORF">FB561_3585</name>
</gene>
<dbReference type="EMBL" id="VIVK01000001">
    <property type="protein sequence ID" value="TWD82452.1"/>
    <property type="molecule type" value="Genomic_DNA"/>
</dbReference>
<dbReference type="GO" id="GO:0003700">
    <property type="term" value="F:DNA-binding transcription factor activity"/>
    <property type="evidence" value="ECO:0007669"/>
    <property type="project" value="InterPro"/>
</dbReference>
<dbReference type="AlphaFoldDB" id="A0A561BUJ3"/>
<dbReference type="PROSITE" id="PS50995">
    <property type="entry name" value="HTH_MARR_2"/>
    <property type="match status" value="1"/>
</dbReference>
<dbReference type="SMART" id="SM00347">
    <property type="entry name" value="HTH_MARR"/>
    <property type="match status" value="1"/>
</dbReference>
<dbReference type="PANTHER" id="PTHR33164">
    <property type="entry name" value="TRANSCRIPTIONAL REGULATOR, MARR FAMILY"/>
    <property type="match status" value="1"/>
</dbReference>
<dbReference type="PRINTS" id="PR00598">
    <property type="entry name" value="HTHMARR"/>
</dbReference>
<dbReference type="GO" id="GO:0006950">
    <property type="term" value="P:response to stress"/>
    <property type="evidence" value="ECO:0007669"/>
    <property type="project" value="TreeGrafter"/>
</dbReference>
<dbReference type="RefSeq" id="WP_170284691.1">
    <property type="nucleotide sequence ID" value="NZ_VIVK01000001.1"/>
</dbReference>
<comment type="caution">
    <text evidence="2">The sequence shown here is derived from an EMBL/GenBank/DDBJ whole genome shotgun (WGS) entry which is preliminary data.</text>
</comment>
<dbReference type="Proteomes" id="UP000318380">
    <property type="component" value="Unassembled WGS sequence"/>
</dbReference>
<feature type="domain" description="HTH marR-type" evidence="1">
    <location>
        <begin position="1"/>
        <end position="130"/>
    </location>
</feature>
<organism evidence="2 3">
    <name type="scientific">Kribbella amoyensis</name>
    <dbReference type="NCBI Taxonomy" id="996641"/>
    <lineage>
        <taxon>Bacteria</taxon>
        <taxon>Bacillati</taxon>
        <taxon>Actinomycetota</taxon>
        <taxon>Actinomycetes</taxon>
        <taxon>Propionibacteriales</taxon>
        <taxon>Kribbellaceae</taxon>
        <taxon>Kribbella</taxon>
    </lineage>
</organism>
<dbReference type="InterPro" id="IPR000835">
    <property type="entry name" value="HTH_MarR-typ"/>
</dbReference>
<dbReference type="Gene3D" id="1.10.10.10">
    <property type="entry name" value="Winged helix-like DNA-binding domain superfamily/Winged helix DNA-binding domain"/>
    <property type="match status" value="1"/>
</dbReference>